<proteinExistence type="predicted"/>
<feature type="compositionally biased region" description="Polar residues" evidence="1">
    <location>
        <begin position="11"/>
        <end position="20"/>
    </location>
</feature>
<evidence type="ECO:0000313" key="2">
    <source>
        <dbReference type="EMBL" id="KAI8033710.1"/>
    </source>
</evidence>
<organism evidence="2 3">
    <name type="scientific">Drosophila gunungcola</name>
    <name type="common">fruit fly</name>
    <dbReference type="NCBI Taxonomy" id="103775"/>
    <lineage>
        <taxon>Eukaryota</taxon>
        <taxon>Metazoa</taxon>
        <taxon>Ecdysozoa</taxon>
        <taxon>Arthropoda</taxon>
        <taxon>Hexapoda</taxon>
        <taxon>Insecta</taxon>
        <taxon>Pterygota</taxon>
        <taxon>Neoptera</taxon>
        <taxon>Endopterygota</taxon>
        <taxon>Diptera</taxon>
        <taxon>Brachycera</taxon>
        <taxon>Muscomorpha</taxon>
        <taxon>Ephydroidea</taxon>
        <taxon>Drosophilidae</taxon>
        <taxon>Drosophila</taxon>
        <taxon>Sophophora</taxon>
    </lineage>
</organism>
<dbReference type="AlphaFoldDB" id="A0A9Q0BJA1"/>
<dbReference type="Proteomes" id="UP001059596">
    <property type="component" value="Unassembled WGS sequence"/>
</dbReference>
<evidence type="ECO:0000313" key="3">
    <source>
        <dbReference type="Proteomes" id="UP001059596"/>
    </source>
</evidence>
<accession>A0A9Q0BJA1</accession>
<dbReference type="EMBL" id="JAMKOV010000109">
    <property type="protein sequence ID" value="KAI8033710.1"/>
    <property type="molecule type" value="Genomic_DNA"/>
</dbReference>
<name>A0A9Q0BJA1_9MUSC</name>
<sequence>MTKKTPEAGTTGFTKFSMGTSSPAVLDLAKKKMDVKPSLPI</sequence>
<evidence type="ECO:0000256" key="1">
    <source>
        <dbReference type="SAM" id="MobiDB-lite"/>
    </source>
</evidence>
<reference evidence="2" key="1">
    <citation type="journal article" date="2023" name="Genome Biol. Evol.">
        <title>Long-read-based Genome Assembly of Drosophila gunungcola Reveals Fewer Chemosensory Genes in Flower-breeding Species.</title>
        <authorList>
            <person name="Negi A."/>
            <person name="Liao B.Y."/>
            <person name="Yeh S.D."/>
        </authorList>
    </citation>
    <scope>NUCLEOTIDE SEQUENCE</scope>
    <source>
        <strain evidence="2">Sukarami</strain>
    </source>
</reference>
<gene>
    <name evidence="2" type="ORF">M5D96_013533</name>
</gene>
<protein>
    <submittedName>
        <fullName evidence="2">Uncharacterized protein</fullName>
    </submittedName>
</protein>
<keyword evidence="3" id="KW-1185">Reference proteome</keyword>
<feature type="region of interest" description="Disordered" evidence="1">
    <location>
        <begin position="1"/>
        <end position="20"/>
    </location>
</feature>
<comment type="caution">
    <text evidence="2">The sequence shown here is derived from an EMBL/GenBank/DDBJ whole genome shotgun (WGS) entry which is preliminary data.</text>
</comment>